<accession>A0A0F9HKQ9</accession>
<evidence type="ECO:0000313" key="1">
    <source>
        <dbReference type="EMBL" id="KKL82285.1"/>
    </source>
</evidence>
<organism evidence="1">
    <name type="scientific">marine sediment metagenome</name>
    <dbReference type="NCBI Taxonomy" id="412755"/>
    <lineage>
        <taxon>unclassified sequences</taxon>
        <taxon>metagenomes</taxon>
        <taxon>ecological metagenomes</taxon>
    </lineage>
</organism>
<sequence>MRRNVLYARRLRGDIGPLNNDPA</sequence>
<name>A0A0F9HKQ9_9ZZZZ</name>
<dbReference type="EMBL" id="LAZR01022315">
    <property type="protein sequence ID" value="KKL82285.1"/>
    <property type="molecule type" value="Genomic_DNA"/>
</dbReference>
<comment type="caution">
    <text evidence="1">The sequence shown here is derived from an EMBL/GenBank/DDBJ whole genome shotgun (WGS) entry which is preliminary data.</text>
</comment>
<proteinExistence type="predicted"/>
<gene>
    <name evidence="1" type="ORF">LCGC14_1986340</name>
</gene>
<dbReference type="AlphaFoldDB" id="A0A0F9HKQ9"/>
<reference evidence="1" key="1">
    <citation type="journal article" date="2015" name="Nature">
        <title>Complex archaea that bridge the gap between prokaryotes and eukaryotes.</title>
        <authorList>
            <person name="Spang A."/>
            <person name="Saw J.H."/>
            <person name="Jorgensen S.L."/>
            <person name="Zaremba-Niedzwiedzka K."/>
            <person name="Martijn J."/>
            <person name="Lind A.E."/>
            <person name="van Eijk R."/>
            <person name="Schleper C."/>
            <person name="Guy L."/>
            <person name="Ettema T.J."/>
        </authorList>
    </citation>
    <scope>NUCLEOTIDE SEQUENCE</scope>
</reference>
<protein>
    <submittedName>
        <fullName evidence="1">Uncharacterized protein</fullName>
    </submittedName>
</protein>
<feature type="non-terminal residue" evidence="1">
    <location>
        <position position="23"/>
    </location>
</feature>